<name>Q2GP98_CHAGB</name>
<evidence type="ECO:0000256" key="1">
    <source>
        <dbReference type="SAM" id="MobiDB-lite"/>
    </source>
</evidence>
<accession>Q2GP98</accession>
<dbReference type="VEuPathDB" id="FungiDB:CHGG_10206"/>
<reference evidence="4" key="1">
    <citation type="journal article" date="2015" name="Genome Announc.">
        <title>Draft genome sequence of the cellulolytic fungus Chaetomium globosum.</title>
        <authorList>
            <person name="Cuomo C.A."/>
            <person name="Untereiner W.A."/>
            <person name="Ma L.-J."/>
            <person name="Grabherr M."/>
            <person name="Birren B.W."/>
        </authorList>
    </citation>
    <scope>NUCLEOTIDE SEQUENCE [LARGE SCALE GENOMIC DNA]</scope>
    <source>
        <strain evidence="4">ATCC 6205 / CBS 148.51 / DSM 1962 / NBRC 6347 / NRRL 1970</strain>
    </source>
</reference>
<evidence type="ECO:0000256" key="2">
    <source>
        <dbReference type="SAM" id="SignalP"/>
    </source>
</evidence>
<feature type="compositionally biased region" description="Polar residues" evidence="1">
    <location>
        <begin position="242"/>
        <end position="257"/>
    </location>
</feature>
<dbReference type="HOGENOM" id="CLU_1049736_0_0_1"/>
<dbReference type="EMBL" id="CH408035">
    <property type="protein sequence ID" value="EAQ83802.1"/>
    <property type="molecule type" value="Genomic_DNA"/>
</dbReference>
<feature type="region of interest" description="Disordered" evidence="1">
    <location>
        <begin position="177"/>
        <end position="265"/>
    </location>
</feature>
<proteinExistence type="predicted"/>
<dbReference type="Proteomes" id="UP000001056">
    <property type="component" value="Unassembled WGS sequence"/>
</dbReference>
<keyword evidence="4" id="KW-1185">Reference proteome</keyword>
<keyword evidence="2" id="KW-0732">Signal</keyword>
<feature type="compositionally biased region" description="Polar residues" evidence="1">
    <location>
        <begin position="202"/>
        <end position="211"/>
    </location>
</feature>
<feature type="compositionally biased region" description="Basic and acidic residues" evidence="1">
    <location>
        <begin position="83"/>
        <end position="93"/>
    </location>
</feature>
<dbReference type="eggNOG" id="ENOG502RIZP">
    <property type="taxonomic scope" value="Eukaryota"/>
</dbReference>
<gene>
    <name evidence="3" type="ORF">CHGG_10206</name>
</gene>
<feature type="compositionally biased region" description="Polar residues" evidence="1">
    <location>
        <begin position="218"/>
        <end position="234"/>
    </location>
</feature>
<dbReference type="InParanoid" id="Q2GP98"/>
<feature type="signal peptide" evidence="2">
    <location>
        <begin position="1"/>
        <end position="17"/>
    </location>
</feature>
<protein>
    <submittedName>
        <fullName evidence="3">Uncharacterized protein</fullName>
    </submittedName>
</protein>
<dbReference type="OrthoDB" id="4583380at2759"/>
<dbReference type="AlphaFoldDB" id="Q2GP98"/>
<dbReference type="RefSeq" id="XP_001228133.1">
    <property type="nucleotide sequence ID" value="XM_001228132.1"/>
</dbReference>
<dbReference type="GeneID" id="4396389"/>
<dbReference type="OMA" id="TAHPCTH"/>
<organism evidence="3 4">
    <name type="scientific">Chaetomium globosum (strain ATCC 6205 / CBS 148.51 / DSM 1962 / NBRC 6347 / NRRL 1970)</name>
    <name type="common">Soil fungus</name>
    <dbReference type="NCBI Taxonomy" id="306901"/>
    <lineage>
        <taxon>Eukaryota</taxon>
        <taxon>Fungi</taxon>
        <taxon>Dikarya</taxon>
        <taxon>Ascomycota</taxon>
        <taxon>Pezizomycotina</taxon>
        <taxon>Sordariomycetes</taxon>
        <taxon>Sordariomycetidae</taxon>
        <taxon>Sordariales</taxon>
        <taxon>Chaetomiaceae</taxon>
        <taxon>Chaetomium</taxon>
    </lineage>
</organism>
<evidence type="ECO:0000313" key="3">
    <source>
        <dbReference type="EMBL" id="EAQ83802.1"/>
    </source>
</evidence>
<sequence>MKLSWLVPALLVGGGAAVASDKVLVNGNVILKTAPYQRQDTRPDGASIQSPSANTITVDLDTLNIALPSRKNRTEPKLTVQREASDSDHHEENLPVITLRATSRDPQDPPPQLPESSGPDPDPDLDEVSTSASHGPETRNPASANRAIAGMGVGNTVLASVLAWYMCDARYVTSTTSHSAETTTPPSAPPPLPLPTTEQRRQSGPATSSTPCFAPRPSHQTPCSSPLSLRNPPSTAHPCTHSPAQTPADSASSTDQPDSPCCSRC</sequence>
<evidence type="ECO:0000313" key="4">
    <source>
        <dbReference type="Proteomes" id="UP000001056"/>
    </source>
</evidence>
<feature type="region of interest" description="Disordered" evidence="1">
    <location>
        <begin position="67"/>
        <end position="144"/>
    </location>
</feature>
<feature type="chain" id="PRO_5004208853" evidence="2">
    <location>
        <begin position="18"/>
        <end position="265"/>
    </location>
</feature>